<proteinExistence type="predicted"/>
<protein>
    <submittedName>
        <fullName evidence="1">Uncharacterized protein</fullName>
    </submittedName>
</protein>
<evidence type="ECO:0000313" key="1">
    <source>
        <dbReference type="EMBL" id="KAH7844825.1"/>
    </source>
</evidence>
<dbReference type="EMBL" id="CM037151">
    <property type="protein sequence ID" value="KAH7844825.1"/>
    <property type="molecule type" value="Genomic_DNA"/>
</dbReference>
<name>A0ACB7XWB4_9ERIC</name>
<reference evidence="1 2" key="1">
    <citation type="journal article" date="2021" name="Hortic Res">
        <title>High-quality reference genome and annotation aids understanding of berry development for evergreen blueberry (Vaccinium darrowii).</title>
        <authorList>
            <person name="Yu J."/>
            <person name="Hulse-Kemp A.M."/>
            <person name="Babiker E."/>
            <person name="Staton M."/>
        </authorList>
    </citation>
    <scope>NUCLEOTIDE SEQUENCE [LARGE SCALE GENOMIC DNA]</scope>
    <source>
        <strain evidence="2">cv. NJ 8807/NJ 8810</strain>
        <tissue evidence="1">Young leaf</tissue>
    </source>
</reference>
<keyword evidence="2" id="KW-1185">Reference proteome</keyword>
<accession>A0ACB7XWB4</accession>
<sequence length="94" mass="10108">MATAAAAIIKEVVEHHPVKCVDEEEIEREIDVNALLQSHSHLCCGISPLDSPGRREPTVNSAHLDDGSADVAEKCPAVNQQADHFKCITYASSS</sequence>
<organism evidence="1 2">
    <name type="scientific">Vaccinium darrowii</name>
    <dbReference type="NCBI Taxonomy" id="229202"/>
    <lineage>
        <taxon>Eukaryota</taxon>
        <taxon>Viridiplantae</taxon>
        <taxon>Streptophyta</taxon>
        <taxon>Embryophyta</taxon>
        <taxon>Tracheophyta</taxon>
        <taxon>Spermatophyta</taxon>
        <taxon>Magnoliopsida</taxon>
        <taxon>eudicotyledons</taxon>
        <taxon>Gunneridae</taxon>
        <taxon>Pentapetalae</taxon>
        <taxon>asterids</taxon>
        <taxon>Ericales</taxon>
        <taxon>Ericaceae</taxon>
        <taxon>Vaccinioideae</taxon>
        <taxon>Vaccinieae</taxon>
        <taxon>Vaccinium</taxon>
    </lineage>
</organism>
<comment type="caution">
    <text evidence="1">The sequence shown here is derived from an EMBL/GenBank/DDBJ whole genome shotgun (WGS) entry which is preliminary data.</text>
</comment>
<evidence type="ECO:0000313" key="2">
    <source>
        <dbReference type="Proteomes" id="UP000828048"/>
    </source>
</evidence>
<dbReference type="Proteomes" id="UP000828048">
    <property type="component" value="Chromosome 1"/>
</dbReference>
<gene>
    <name evidence="1" type="ORF">Vadar_032066</name>
</gene>